<accession>A0ABD1EBI7</accession>
<dbReference type="Pfam" id="PF24883">
    <property type="entry name" value="NPHP3_N"/>
    <property type="match status" value="1"/>
</dbReference>
<sequence length="1747" mass="204749">MSSKRQFSDDIKKISVKKCKSISHEDNVDGNIQQHLDNLTMPSEGIKRAEHGNIFQLKLLMLCLWRAAHTKKNNRNKYKEFRLATEMPNAGKFDDISFQFKEDNSDKWKFCLLQAKHKEGEKPSDPLTKIKLEDLLSVKDDEAFSLQKYFRSYLKIKQRSKEQSIYSVFSDSEIEDVIVITNTTFELDKEESIFVKEIEDNNVDVLLKTFNRETVVYKLRNEKNNAIINKLKIIFENTSDFYKLIESLAEHILSNYSNKIEKKGTSKNQKCFINLDNFIEGKCVNGEALSDEAIKIRTALIKEMAFRKGRVKIPEIYKSLRYSELPNDETELKELAEKVVTFILQEEEFTVNDFDKYHIVLALKVFNTKYGTLRGKFINEPVNPITQKVSTLGNFKRCFKKALEEKLNEKITNKYLKDIKCNHISADFRRNLPSDETTLRELAKTLASSIKSIKENNKLCEENFQNAHVGLAEEVIDLQLDTPKFHNIFIHGQEKKDGKVKKLSPEAKKLRRMLLDEIENQDIQIRIQNEEIIIKDLNENQKIPNESKKLLLRNLLCSGNIEITAEFAKGFKAEKNPEIKDIDLFAQEMGSLIINHYNQDNEQRVININSEIKAVFNDNFKKLAGYVLIKRFNKVRFSTAFLKSDNLPDNINQFKKKLKKELKEKNFELAELYGHEVIFDEQFNTSEDGELYRKLPAIHTDDDVIEFFSKLKFIVNYPNRMEITDLLDEEIKDKFKILDGKAFQSNYYENLHNWMADRVGTFYTVAKTEELFKQIHQNLLLWIIDGFNKPYFADSSQEYEFEKYNILNDFLEQDDKQVLEFVCQDLFLGHTKIVQEFQKLHEEDNGKIRKYTRNFGYIFLYLKQLQAEDFRSKVYEVLKDASTFNLVVIECNTQQKEIEELYKNLDAVINSNKNKKVIFINTKDNNDLAKKFSNSSKCKIEDNNSNFRDLTNSSQQELLKRKIILQGNNVSLRSLINESDENRINELVETIIDVKTLIQIIANEEIKIGSKPPATSDLEGAYSELFEEVNTETLIDEVLSHESKYIYLISGLTGSNKEIKLIQILNSKIEESKSQIEVLNQQDITTALNHKILFVDDEFKERDFKQICHNNPERKIYWIHFNNKNNIPKFTLKQIYNPDFYIEDQRFNSEVIIEKRVKELLGSSILSESFIICGKCKSDITTWLQFSDDREIKRKFERNCITNKIRVLSSQDHMEATFQELVKCCPNKTVHLLKFKQDQLLWCKTHGSLKNLTKYRGKILIGENDLIKAIKDKKVSIIAGDPGMGKSTTLVKLYELELGKEESIIKSHWVIRINLKDHLEVIRNIDFSNSNQKTEIVNKITEFLSQIDKTLSNSFAKSLLGMALVNEHFTKPLLIAFDGFDELLDKADRDKIISLLKSLKDTTNAKFWITTRLHYEDILEDALSTFAIKLDPMDDLTTKKFIKKYLSNRLCLMLSPNEFRKIFDNSDKEMEKNMENRRVQNYIEAFLHKMRKVFTGDVSKFIGTPLQLYLMLEHSAGHFKEWIRDNNSLIIQSSDFSYLGNDIWEIYKNFIDRKYETYFKKVDVTVELQKELNKETFDRYHKDLANFFILKLKLKDDLKKFKDMILSVGIIKSNGRNIDFIHPTFREYFAAKLFIHWIGKWMADSQSPLTNPKKQEYFFKEILLKPDYQVIRIFLNAKFLNETIRNIKLQEEYYDKALLIQATRENNEGILKFLYDNFKSASVDVQKAVGDMIVNNAFKYRVFPNSV</sequence>
<reference evidence="3 4" key="1">
    <citation type="submission" date="2024-05" db="EMBL/GenBank/DDBJ databases">
        <title>Genetic variation in Jamaican populations of the coffee berry borer (Hypothenemus hampei).</title>
        <authorList>
            <person name="Errbii M."/>
            <person name="Myrie A."/>
        </authorList>
    </citation>
    <scope>NUCLEOTIDE SEQUENCE [LARGE SCALE GENOMIC DNA]</scope>
    <source>
        <strain evidence="3">JA-Hopewell-2020-01-JO</strain>
        <tissue evidence="3">Whole body</tissue>
    </source>
</reference>
<dbReference type="InterPro" id="IPR027417">
    <property type="entry name" value="P-loop_NTPase"/>
</dbReference>
<proteinExistence type="predicted"/>
<keyword evidence="4" id="KW-1185">Reference proteome</keyword>
<dbReference type="SUPFAM" id="SSF52540">
    <property type="entry name" value="P-loop containing nucleoside triphosphate hydrolases"/>
    <property type="match status" value="1"/>
</dbReference>
<dbReference type="InterPro" id="IPR056884">
    <property type="entry name" value="NPHP3-like_N"/>
</dbReference>
<feature type="domain" description="Nephrocystin 3-like N-terminal" evidence="2">
    <location>
        <begin position="1272"/>
        <end position="1412"/>
    </location>
</feature>
<dbReference type="Gene3D" id="3.40.50.300">
    <property type="entry name" value="P-loop containing nucleotide triphosphate hydrolases"/>
    <property type="match status" value="1"/>
</dbReference>
<protein>
    <recommendedName>
        <fullName evidence="2">Nephrocystin 3-like N-terminal domain-containing protein</fullName>
    </recommendedName>
</protein>
<keyword evidence="1" id="KW-0677">Repeat</keyword>
<evidence type="ECO:0000256" key="1">
    <source>
        <dbReference type="ARBA" id="ARBA00022737"/>
    </source>
</evidence>
<dbReference type="Proteomes" id="UP001566132">
    <property type="component" value="Unassembled WGS sequence"/>
</dbReference>
<dbReference type="EMBL" id="JBDJPC010000009">
    <property type="protein sequence ID" value="KAL1492023.1"/>
    <property type="molecule type" value="Genomic_DNA"/>
</dbReference>
<gene>
    <name evidence="3" type="ORF">ABEB36_012527</name>
</gene>
<evidence type="ECO:0000313" key="3">
    <source>
        <dbReference type="EMBL" id="KAL1492023.1"/>
    </source>
</evidence>
<evidence type="ECO:0000313" key="4">
    <source>
        <dbReference type="Proteomes" id="UP001566132"/>
    </source>
</evidence>
<name>A0ABD1EBI7_HYPHA</name>
<evidence type="ECO:0000259" key="2">
    <source>
        <dbReference type="Pfam" id="PF24883"/>
    </source>
</evidence>
<comment type="caution">
    <text evidence="3">The sequence shown here is derived from an EMBL/GenBank/DDBJ whole genome shotgun (WGS) entry which is preliminary data.</text>
</comment>
<organism evidence="3 4">
    <name type="scientific">Hypothenemus hampei</name>
    <name type="common">Coffee berry borer</name>
    <dbReference type="NCBI Taxonomy" id="57062"/>
    <lineage>
        <taxon>Eukaryota</taxon>
        <taxon>Metazoa</taxon>
        <taxon>Ecdysozoa</taxon>
        <taxon>Arthropoda</taxon>
        <taxon>Hexapoda</taxon>
        <taxon>Insecta</taxon>
        <taxon>Pterygota</taxon>
        <taxon>Neoptera</taxon>
        <taxon>Endopterygota</taxon>
        <taxon>Coleoptera</taxon>
        <taxon>Polyphaga</taxon>
        <taxon>Cucujiformia</taxon>
        <taxon>Curculionidae</taxon>
        <taxon>Scolytinae</taxon>
        <taxon>Hypothenemus</taxon>
    </lineage>
</organism>